<name>A0AA96VAC6_9EURY</name>
<evidence type="ECO:0000313" key="2">
    <source>
        <dbReference type="EMBL" id="WNY29143.1"/>
    </source>
</evidence>
<gene>
    <name evidence="2" type="ORF">MmiEs2_13600</name>
</gene>
<dbReference type="KEGG" id="mees:MmiEs2_13600"/>
<keyword evidence="1" id="KW-0472">Membrane</keyword>
<keyword evidence="1" id="KW-0812">Transmembrane</keyword>
<reference evidence="2 3" key="1">
    <citation type="submission" date="2023-07" db="EMBL/GenBank/DDBJ databases">
        <title>Closed genome sequence of Methanimicrococcus sp. Es2.</title>
        <authorList>
            <person name="Protasov E."/>
            <person name="Platt K."/>
            <person name="Reeh H."/>
            <person name="Poehlein A."/>
            <person name="Daniel R."/>
            <person name="Brune A."/>
        </authorList>
    </citation>
    <scope>NUCLEOTIDE SEQUENCE [LARGE SCALE GENOMIC DNA]</scope>
    <source>
        <strain evidence="2 3">Es2</strain>
    </source>
</reference>
<dbReference type="AlphaFoldDB" id="A0AA96VAC6"/>
<sequence length="435" mass="47841">MTLKTNLSDTEKTYRGVNLKLIKYGAGLLFFALCLTAIMVPAAAYETTEWIEGSDGYMVNNVIIEAGSIGVSSDDDSKNVSGNVSISIYEWKNDNWARLNGTKLGLNQTMSFQAADGNYTVRAIDFREIGRFNEVKLEIWTNANVTNSGYIDGGHSNAEGAGRPELVITKVITPSSSVSVDDIITVMVYVNNSGNYDAKNVTIIDPYQQGFLMSNVTINNTVNQTINRNTNSTYLAYQLKAVEPGTYTLSKATASAENNVGGKFNYTQSNDAKIEVSDLAALTFSAAPMSGNTVDYYTRSKIEGNITIRNTGTMPAQYVGIEFILPDNATISGKDITVNGNKATVYIDQVMPNNQRTVEYALSATSEGYFEVPITYNYTYNNSAKNGTIQTVSYNSVGSNAIGSFLDYWYLIFIPIVLILVAALFLWKRHREYKF</sequence>
<accession>A0AA96VAC6</accession>
<keyword evidence="3" id="KW-1185">Reference proteome</keyword>
<protein>
    <recommendedName>
        <fullName evidence="4">DUF11 domain-containing protein</fullName>
    </recommendedName>
</protein>
<evidence type="ECO:0008006" key="4">
    <source>
        <dbReference type="Google" id="ProtNLM"/>
    </source>
</evidence>
<feature type="transmembrane region" description="Helical" evidence="1">
    <location>
        <begin position="21"/>
        <end position="45"/>
    </location>
</feature>
<organism evidence="2 3">
    <name type="scientific">Methanimicrococcus stummii</name>
    <dbReference type="NCBI Taxonomy" id="3028294"/>
    <lineage>
        <taxon>Archaea</taxon>
        <taxon>Methanobacteriati</taxon>
        <taxon>Methanobacteriota</taxon>
        <taxon>Stenosarchaea group</taxon>
        <taxon>Methanomicrobia</taxon>
        <taxon>Methanosarcinales</taxon>
        <taxon>Methanosarcinaceae</taxon>
        <taxon>Methanimicrococcus</taxon>
    </lineage>
</organism>
<dbReference type="EMBL" id="CP131062">
    <property type="protein sequence ID" value="WNY29143.1"/>
    <property type="molecule type" value="Genomic_DNA"/>
</dbReference>
<dbReference type="InterPro" id="IPR013783">
    <property type="entry name" value="Ig-like_fold"/>
</dbReference>
<keyword evidence="1" id="KW-1133">Transmembrane helix</keyword>
<dbReference type="Gene3D" id="2.60.40.10">
    <property type="entry name" value="Immunoglobulins"/>
    <property type="match status" value="1"/>
</dbReference>
<proteinExistence type="predicted"/>
<dbReference type="Proteomes" id="UP001302662">
    <property type="component" value="Chromosome"/>
</dbReference>
<feature type="transmembrane region" description="Helical" evidence="1">
    <location>
        <begin position="408"/>
        <end position="427"/>
    </location>
</feature>
<evidence type="ECO:0000313" key="3">
    <source>
        <dbReference type="Proteomes" id="UP001302662"/>
    </source>
</evidence>
<evidence type="ECO:0000256" key="1">
    <source>
        <dbReference type="SAM" id="Phobius"/>
    </source>
</evidence>